<sequence length="120" mass="13294">FKSGRDIDAIIVLISSSPVSVAKCSNLSGKISNKRTKTSKLKFLNNIAIFIPNLGRTNSIFECSIPLTIGLLVVEKVHERANTVTGAKYDKIIICRQVVHNGLNESSIKKTENFYHLLFC</sequence>
<accession>A0A3M7PS16</accession>
<feature type="non-terminal residue" evidence="1">
    <location>
        <position position="1"/>
    </location>
</feature>
<evidence type="ECO:0000313" key="1">
    <source>
        <dbReference type="EMBL" id="RNA01823.1"/>
    </source>
</evidence>
<proteinExistence type="predicted"/>
<dbReference type="AlphaFoldDB" id="A0A3M7PS16"/>
<reference evidence="1 2" key="1">
    <citation type="journal article" date="2018" name="Sci. Rep.">
        <title>Genomic signatures of local adaptation to the degree of environmental predictability in rotifers.</title>
        <authorList>
            <person name="Franch-Gras L."/>
            <person name="Hahn C."/>
            <person name="Garcia-Roger E.M."/>
            <person name="Carmona M.J."/>
            <person name="Serra M."/>
            <person name="Gomez A."/>
        </authorList>
    </citation>
    <scope>NUCLEOTIDE SEQUENCE [LARGE SCALE GENOMIC DNA]</scope>
    <source>
        <strain evidence="1">HYR1</strain>
    </source>
</reference>
<protein>
    <submittedName>
        <fullName evidence="1">Uncharacterized protein</fullName>
    </submittedName>
</protein>
<dbReference type="EMBL" id="REGN01009156">
    <property type="protein sequence ID" value="RNA01823.1"/>
    <property type="molecule type" value="Genomic_DNA"/>
</dbReference>
<name>A0A3M7PS16_BRAPC</name>
<keyword evidence="2" id="KW-1185">Reference proteome</keyword>
<gene>
    <name evidence="1" type="ORF">BpHYR1_018990</name>
</gene>
<evidence type="ECO:0000313" key="2">
    <source>
        <dbReference type="Proteomes" id="UP000276133"/>
    </source>
</evidence>
<organism evidence="1 2">
    <name type="scientific">Brachionus plicatilis</name>
    <name type="common">Marine rotifer</name>
    <name type="synonym">Brachionus muelleri</name>
    <dbReference type="NCBI Taxonomy" id="10195"/>
    <lineage>
        <taxon>Eukaryota</taxon>
        <taxon>Metazoa</taxon>
        <taxon>Spiralia</taxon>
        <taxon>Gnathifera</taxon>
        <taxon>Rotifera</taxon>
        <taxon>Eurotatoria</taxon>
        <taxon>Monogononta</taxon>
        <taxon>Pseudotrocha</taxon>
        <taxon>Ploima</taxon>
        <taxon>Brachionidae</taxon>
        <taxon>Brachionus</taxon>
    </lineage>
</organism>
<comment type="caution">
    <text evidence="1">The sequence shown here is derived from an EMBL/GenBank/DDBJ whole genome shotgun (WGS) entry which is preliminary data.</text>
</comment>
<dbReference type="Proteomes" id="UP000276133">
    <property type="component" value="Unassembled WGS sequence"/>
</dbReference>